<reference evidence="6 8" key="1">
    <citation type="submission" date="2017-09" db="EMBL/GenBank/DDBJ databases">
        <title>Genomics of the genus Arcobacter.</title>
        <authorList>
            <person name="Perez-Cataluna A."/>
            <person name="Figueras M.J."/>
            <person name="Salas-Masso N."/>
        </authorList>
    </citation>
    <scope>NUCLEOTIDE SEQUENCE [LARGE SCALE GENOMIC DNA]</scope>
    <source>
        <strain evidence="6 8">CECT 7837</strain>
    </source>
</reference>
<evidence type="ECO:0000313" key="5">
    <source>
        <dbReference type="EMBL" id="AXX96154.1"/>
    </source>
</evidence>
<evidence type="ECO:0000256" key="1">
    <source>
        <dbReference type="ARBA" id="ARBA00022490"/>
    </source>
</evidence>
<evidence type="ECO:0000313" key="7">
    <source>
        <dbReference type="Proteomes" id="UP000262582"/>
    </source>
</evidence>
<dbReference type="Proteomes" id="UP000290588">
    <property type="component" value="Unassembled WGS sequence"/>
</dbReference>
<dbReference type="InterPro" id="IPR036847">
    <property type="entry name" value="RimP_C_sf"/>
</dbReference>
<evidence type="ECO:0000259" key="4">
    <source>
        <dbReference type="Pfam" id="PF02576"/>
    </source>
</evidence>
<evidence type="ECO:0000313" key="8">
    <source>
        <dbReference type="Proteomes" id="UP000290588"/>
    </source>
</evidence>
<dbReference type="InterPro" id="IPR028998">
    <property type="entry name" value="RimP_C"/>
</dbReference>
<dbReference type="GO" id="GO:0000028">
    <property type="term" value="P:ribosomal small subunit assembly"/>
    <property type="evidence" value="ECO:0007669"/>
    <property type="project" value="TreeGrafter"/>
</dbReference>
<protein>
    <recommendedName>
        <fullName evidence="3">Ribosome maturation factor RimP</fullName>
    </recommendedName>
</protein>
<dbReference type="HAMAP" id="MF_01077">
    <property type="entry name" value="RimP"/>
    <property type="match status" value="1"/>
</dbReference>
<keyword evidence="1 3" id="KW-0963">Cytoplasm</keyword>
<dbReference type="GO" id="GO:0006412">
    <property type="term" value="P:translation"/>
    <property type="evidence" value="ECO:0007669"/>
    <property type="project" value="TreeGrafter"/>
</dbReference>
<dbReference type="CDD" id="cd01734">
    <property type="entry name" value="YlxS_C"/>
    <property type="match status" value="1"/>
</dbReference>
<dbReference type="Gene3D" id="3.30.300.70">
    <property type="entry name" value="RimP-like superfamily, N-terminal"/>
    <property type="match status" value="1"/>
</dbReference>
<dbReference type="AlphaFoldDB" id="A0A347UBC6"/>
<dbReference type="KEGG" id="aell:AELL_2547"/>
<name>A0A347UBC6_9BACT</name>
<dbReference type="PANTHER" id="PTHR33867:SF1">
    <property type="entry name" value="RIBOSOME MATURATION FACTOR RIMP"/>
    <property type="match status" value="1"/>
</dbReference>
<evidence type="ECO:0000256" key="2">
    <source>
        <dbReference type="ARBA" id="ARBA00022517"/>
    </source>
</evidence>
<gene>
    <name evidence="3" type="primary">rimP</name>
    <name evidence="5" type="ORF">AELL_2547</name>
    <name evidence="6" type="ORF">CP962_04240</name>
</gene>
<dbReference type="SUPFAM" id="SSF74942">
    <property type="entry name" value="YhbC-like, C-terminal domain"/>
    <property type="match status" value="1"/>
</dbReference>
<comment type="subcellular location">
    <subcellularLocation>
        <location evidence="3">Cytoplasm</location>
    </subcellularLocation>
</comment>
<proteinExistence type="inferred from homology"/>
<keyword evidence="7" id="KW-1185">Reference proteome</keyword>
<dbReference type="GO" id="GO:0005829">
    <property type="term" value="C:cytosol"/>
    <property type="evidence" value="ECO:0007669"/>
    <property type="project" value="TreeGrafter"/>
</dbReference>
<dbReference type="RefSeq" id="WP_118918298.1">
    <property type="nucleotide sequence ID" value="NZ_CP032097.1"/>
</dbReference>
<sequence>MNLEESIKLAVESLGAKLYDISTVKEHDKNIFRVSVTAEGGVSLDKCAEISRMISPILDVNEPMSGEYVLEVSSPGIERKLKKKEHFIASVGEKVRVKDFSTEVYKGQLIYADDEKIVIKTEFGEDELSYDSILAASTYFEW</sequence>
<evidence type="ECO:0000256" key="3">
    <source>
        <dbReference type="HAMAP-Rule" id="MF_01077"/>
    </source>
</evidence>
<dbReference type="SUPFAM" id="SSF75420">
    <property type="entry name" value="YhbC-like, N-terminal domain"/>
    <property type="match status" value="1"/>
</dbReference>
<dbReference type="NCBIfam" id="NF000936">
    <property type="entry name" value="PRK00092.4-1"/>
    <property type="match status" value="1"/>
</dbReference>
<dbReference type="Proteomes" id="UP000262582">
    <property type="component" value="Chromosome"/>
</dbReference>
<dbReference type="Pfam" id="PF02576">
    <property type="entry name" value="RimP_N"/>
    <property type="match status" value="1"/>
</dbReference>
<reference evidence="5 7" key="2">
    <citation type="submission" date="2018-08" db="EMBL/GenBank/DDBJ databases">
        <title>Complete genome of the Arcobacter ellisii type strain LMG 26155.</title>
        <authorList>
            <person name="Miller W.G."/>
            <person name="Yee E."/>
            <person name="Bono J.L."/>
        </authorList>
    </citation>
    <scope>NUCLEOTIDE SEQUENCE [LARGE SCALE GENOMIC DNA]</scope>
    <source>
        <strain evidence="5 7">LMG 26155</strain>
    </source>
</reference>
<dbReference type="InterPro" id="IPR028989">
    <property type="entry name" value="RimP_N"/>
</dbReference>
<dbReference type="InterPro" id="IPR035956">
    <property type="entry name" value="RimP_N_sf"/>
</dbReference>
<dbReference type="PANTHER" id="PTHR33867">
    <property type="entry name" value="RIBOSOME MATURATION FACTOR RIMP"/>
    <property type="match status" value="1"/>
</dbReference>
<dbReference type="OrthoDB" id="9805006at2"/>
<comment type="similarity">
    <text evidence="3">Belongs to the RimP family.</text>
</comment>
<accession>A0A347UBC6</accession>
<comment type="function">
    <text evidence="3">Required for maturation of 30S ribosomal subunits.</text>
</comment>
<keyword evidence="2 3" id="KW-0690">Ribosome biogenesis</keyword>
<dbReference type="EMBL" id="NXIG01000003">
    <property type="protein sequence ID" value="RXI31998.1"/>
    <property type="molecule type" value="Genomic_DNA"/>
</dbReference>
<dbReference type="EMBL" id="CP032097">
    <property type="protein sequence ID" value="AXX96154.1"/>
    <property type="molecule type" value="Genomic_DNA"/>
</dbReference>
<evidence type="ECO:0000313" key="6">
    <source>
        <dbReference type="EMBL" id="RXI31998.1"/>
    </source>
</evidence>
<organism evidence="6 8">
    <name type="scientific">Arcobacter ellisii</name>
    <dbReference type="NCBI Taxonomy" id="913109"/>
    <lineage>
        <taxon>Bacteria</taxon>
        <taxon>Pseudomonadati</taxon>
        <taxon>Campylobacterota</taxon>
        <taxon>Epsilonproteobacteria</taxon>
        <taxon>Campylobacterales</taxon>
        <taxon>Arcobacteraceae</taxon>
        <taxon>Arcobacter</taxon>
    </lineage>
</organism>
<dbReference type="InterPro" id="IPR003728">
    <property type="entry name" value="Ribosome_maturation_RimP"/>
</dbReference>
<feature type="domain" description="Ribosome maturation factor RimP N-terminal" evidence="4">
    <location>
        <begin position="7"/>
        <end position="78"/>
    </location>
</feature>
<dbReference type="FunFam" id="3.30.300.70:FF:000001">
    <property type="entry name" value="Ribosome maturation factor RimP"/>
    <property type="match status" value="1"/>
</dbReference>